<dbReference type="GO" id="GO:0004663">
    <property type="term" value="F:Rab geranylgeranyltransferase activity"/>
    <property type="evidence" value="ECO:0007669"/>
    <property type="project" value="TreeGrafter"/>
</dbReference>
<dbReference type="PANTHER" id="PTHR11774">
    <property type="entry name" value="GERANYLGERANYL TRANSFERASE TYPE BETA SUBUNIT"/>
    <property type="match status" value="1"/>
</dbReference>
<reference evidence="12" key="1">
    <citation type="submission" date="2016-05" db="EMBL/GenBank/DDBJ databases">
        <authorList>
            <person name="Naeem Raeece"/>
        </authorList>
    </citation>
    <scope>NUCLEOTIDE SEQUENCE [LARGE SCALE GENOMIC DNA]</scope>
</reference>
<evidence type="ECO:0000313" key="12">
    <source>
        <dbReference type="Proteomes" id="UP000078560"/>
    </source>
</evidence>
<dbReference type="Gene3D" id="1.50.10.20">
    <property type="match status" value="1"/>
</dbReference>
<organism evidence="11 12">
    <name type="scientific">Plasmodium ovale curtisi</name>
    <dbReference type="NCBI Taxonomy" id="864141"/>
    <lineage>
        <taxon>Eukaryota</taxon>
        <taxon>Sar</taxon>
        <taxon>Alveolata</taxon>
        <taxon>Apicomplexa</taxon>
        <taxon>Aconoidasida</taxon>
        <taxon>Haemosporida</taxon>
        <taxon>Plasmodiidae</taxon>
        <taxon>Plasmodium</taxon>
        <taxon>Plasmodium (Plasmodium)</taxon>
    </lineage>
</organism>
<keyword evidence="5" id="KW-0479">Metal-binding</keyword>
<sequence>MIFPKNMELHLKLHEQYFLKNIKEKLGNTSISNEVSSKYESLFLSGVFWVLSGLSIVNKKRKYLDEVLGKNIINLIYKLVMQCLQKKEINENHIYNFKKKKYFLSNIDIKNIIKKSKCVKTNLNDKIRIDRKEYRRKEKGDTQFFVKWSNLENTKSENFDINNHKDDNKLVELKLFGDNYVNLDNAKKTDEHCYNYTVVNSLFSRKRVTKKKYVIKGFSPCSKKWLYEPNVISTLSAIQVLFLINRISEDDISTKTLLEIYNFLYFLFDEEKGFFHFSLNSFLFHFDGDMRFMFCTLSALHFINLLLKKRNIHINLYTNRQQYIDWILLCFNLDGGFSNLPGSETRTSGPAFHRILSYGEKSLGKLQTLGEWPTSEKGGKRGKIFAPDLRCARVCAHSCLPSWLAGFPYKPVLWLCDRYDNQGMNGRVGKDSDVCYAWWVLGSLVSLKVNLSELFNVNILINFILKCQDKCNGGFSRIENSKNDVKKEYFNYYERESLAYKEADLFHTFFALCALSLINHNVHRYKEKRKRKHELFGNVAFPQSLENTLKQMQHVHASFAMPAHIAH</sequence>
<comment type="similarity">
    <text evidence="2">Belongs to the protein prenyltransferase subunit beta family.</text>
</comment>
<dbReference type="Proteomes" id="UP000078560">
    <property type="component" value="Unassembled WGS sequence"/>
</dbReference>
<evidence type="ECO:0000313" key="11">
    <source>
        <dbReference type="EMBL" id="SBS88387.1"/>
    </source>
</evidence>
<dbReference type="PANTHER" id="PTHR11774:SF11">
    <property type="entry name" value="GERANYLGERANYL TRANSFERASE TYPE-2 SUBUNIT BETA"/>
    <property type="match status" value="1"/>
</dbReference>
<dbReference type="GO" id="GO:0046872">
    <property type="term" value="F:metal ion binding"/>
    <property type="evidence" value="ECO:0007669"/>
    <property type="project" value="UniProtKB-KW"/>
</dbReference>
<dbReference type="SUPFAM" id="SSF48239">
    <property type="entry name" value="Terpenoid cyclases/Protein prenyltransferases"/>
    <property type="match status" value="1"/>
</dbReference>
<dbReference type="GO" id="GO:0005968">
    <property type="term" value="C:Rab-protein geranylgeranyltransferase complex"/>
    <property type="evidence" value="ECO:0007669"/>
    <property type="project" value="TreeGrafter"/>
</dbReference>
<evidence type="ECO:0000256" key="1">
    <source>
        <dbReference type="ARBA" id="ARBA00001947"/>
    </source>
</evidence>
<evidence type="ECO:0000256" key="4">
    <source>
        <dbReference type="ARBA" id="ARBA00022679"/>
    </source>
</evidence>
<accession>A0A1A8W9K2</accession>
<name>A0A1A8W9K2_PLAOA</name>
<evidence type="ECO:0000256" key="9">
    <source>
        <dbReference type="ARBA" id="ARBA00032766"/>
    </source>
</evidence>
<dbReference type="AlphaFoldDB" id="A0A1A8W9K2"/>
<protein>
    <recommendedName>
        <fullName evidence="8">Geranylgeranyl transferase type II subunit beta</fullName>
    </recommendedName>
    <alternativeName>
        <fullName evidence="9">Type II protein geranyl-geranyltransferase subunit beta</fullName>
    </alternativeName>
</protein>
<evidence type="ECO:0000259" key="10">
    <source>
        <dbReference type="Pfam" id="PF00432"/>
    </source>
</evidence>
<gene>
    <name evidence="11" type="ORF">POVCU2_0048150</name>
</gene>
<feature type="domain" description="Prenyltransferase alpha-alpha toroid" evidence="10">
    <location>
        <begin position="215"/>
        <end position="546"/>
    </location>
</feature>
<evidence type="ECO:0000256" key="7">
    <source>
        <dbReference type="ARBA" id="ARBA00022833"/>
    </source>
</evidence>
<evidence type="ECO:0000256" key="2">
    <source>
        <dbReference type="ARBA" id="ARBA00010497"/>
    </source>
</evidence>
<dbReference type="InterPro" id="IPR001330">
    <property type="entry name" value="Prenyltrans"/>
</dbReference>
<feature type="domain" description="Prenyltransferase alpha-alpha toroid" evidence="10">
    <location>
        <begin position="10"/>
        <end position="81"/>
    </location>
</feature>
<evidence type="ECO:0000256" key="8">
    <source>
        <dbReference type="ARBA" id="ARBA00030816"/>
    </source>
</evidence>
<dbReference type="InterPro" id="IPR008930">
    <property type="entry name" value="Terpenoid_cyclase/PrenylTrfase"/>
</dbReference>
<keyword evidence="6" id="KW-0677">Repeat</keyword>
<dbReference type="Pfam" id="PF00432">
    <property type="entry name" value="Prenyltrans"/>
    <property type="match status" value="2"/>
</dbReference>
<keyword evidence="4 11" id="KW-0808">Transferase</keyword>
<dbReference type="InterPro" id="IPR045089">
    <property type="entry name" value="PGGT1B-like"/>
</dbReference>
<evidence type="ECO:0000256" key="3">
    <source>
        <dbReference type="ARBA" id="ARBA00022602"/>
    </source>
</evidence>
<keyword evidence="3" id="KW-0637">Prenyltransferase</keyword>
<proteinExistence type="inferred from homology"/>
<dbReference type="EMBL" id="FLQU01000632">
    <property type="protein sequence ID" value="SBS88387.1"/>
    <property type="molecule type" value="Genomic_DNA"/>
</dbReference>
<evidence type="ECO:0000256" key="6">
    <source>
        <dbReference type="ARBA" id="ARBA00022737"/>
    </source>
</evidence>
<comment type="cofactor">
    <cofactor evidence="1">
        <name>Zn(2+)</name>
        <dbReference type="ChEBI" id="CHEBI:29105"/>
    </cofactor>
</comment>
<evidence type="ECO:0000256" key="5">
    <source>
        <dbReference type="ARBA" id="ARBA00022723"/>
    </source>
</evidence>
<keyword evidence="7" id="KW-0862">Zinc</keyword>